<dbReference type="Proteomes" id="UP000243799">
    <property type="component" value="Unassembled WGS sequence"/>
</dbReference>
<feature type="chain" id="PRO_5017278132" description="Endonuclease/exonuclease/phosphatase domain-containing protein" evidence="2">
    <location>
        <begin position="34"/>
        <end position="827"/>
    </location>
</feature>
<dbReference type="InterPro" id="IPR005135">
    <property type="entry name" value="Endo/exonuclease/phosphatase"/>
</dbReference>
<reference evidence="5" key="1">
    <citation type="submission" date="2016-10" db="EMBL/GenBank/DDBJ databases">
        <authorList>
            <person name="Varghese N."/>
            <person name="Submissions S."/>
        </authorList>
    </citation>
    <scope>NUCLEOTIDE SEQUENCE [LARGE SCALE GENOMIC DNA]</scope>
    <source>
        <strain evidence="5">CGMCC 4.3568</strain>
    </source>
</reference>
<feature type="region of interest" description="Disordered" evidence="1">
    <location>
        <begin position="171"/>
        <end position="231"/>
    </location>
</feature>
<dbReference type="AlphaFoldDB" id="A0A1I0V8S7"/>
<evidence type="ECO:0000313" key="5">
    <source>
        <dbReference type="Proteomes" id="UP000243799"/>
    </source>
</evidence>
<dbReference type="InterPro" id="IPR036691">
    <property type="entry name" value="Endo/exonu/phosph_ase_sf"/>
</dbReference>
<proteinExistence type="predicted"/>
<name>A0A1I0V8S7_9PSEU</name>
<keyword evidence="2" id="KW-0732">Signal</keyword>
<dbReference type="STRING" id="490629.SAMN05216266_10165"/>
<dbReference type="SUPFAM" id="SSF56219">
    <property type="entry name" value="DNase I-like"/>
    <property type="match status" value="1"/>
</dbReference>
<feature type="signal peptide" evidence="2">
    <location>
        <begin position="1"/>
        <end position="33"/>
    </location>
</feature>
<protein>
    <recommendedName>
        <fullName evidence="3">Endonuclease/exonuclease/phosphatase domain-containing protein</fullName>
    </recommendedName>
</protein>
<sequence length="827" mass="87021">MTKRSRVVGRRVGAVTAAVATGVGLMVTAPVAAAVPSTGALIAEVYGGGGNSGAELTNDFVELATVGSAAASLDGFTVQYLPASPSASSRWQATALTGAIEPDARYLVAQGRGAGGTVELPTPDAAGSIAMSASAGTVALVASTEPLTCRTAADCAADARIVDLVGYGGAVVRENSPAPGTNNTTSVARPELTDTDSNAADFTAGAPSPTNTAGETPDDGGDPDPEPPTAARIHDIQGTTRISPLAGERVGVTGVVTTTRNFGSRGFWMQDPESDDDPRTSEGIFVYSGSVAPDVAPGDEVTVTATVKEYYPDNPSSSKYQSLTELTDAQWTVVSGGNPVPEPTVITQETLPDELVAQPGGNIEPLPLEPDRYSLDFWEAHESELISVSDARVVGPSSQYNELYVTTKPEQNPSVRGGTVYQGYDRPNTGILKIESLIPFAERPFPQANTGDVLTGLTAGPVEYDSFGGYTLFASMLGEVKDNGLAREVTRAQRGGELAIATYNVENLSARNEQAKFDELARGVVDNLASPDIVTLEEIQDNNGPDGRGDGVVAADETMARFVDAIAAAGGPRYEWRQIDPQDLTDGGQPGGNIRVGFLFNPDRVSFVDRPGGDAVTPVEVSRERGRAKLSVSPGRIDPANAAWEDSRKSLAGEFVFRGRTVFVVANHFASKGGDQPTHGRFQPPNRGSEEQRVAQAQAVRGFVDDVLAADPRANVVVAGDINDYSFSPTVRTLTEGGALTALIDTLPEGDRYSYVFEGNSQVLDHVLISVAPRGVDYDVVHINAEFAEQASDHDPQLVRFLPGTGNPALDAVNELIDWLERIFGRR</sequence>
<dbReference type="PANTHER" id="PTHR42834:SF1">
    <property type="entry name" value="ENDONUCLEASE_EXONUCLEASE_PHOSPHATASE FAMILY PROTEIN (AFU_ORTHOLOGUE AFUA_3G09210)"/>
    <property type="match status" value="1"/>
</dbReference>
<organism evidence="4 5">
    <name type="scientific">Amycolatopsis marina</name>
    <dbReference type="NCBI Taxonomy" id="490629"/>
    <lineage>
        <taxon>Bacteria</taxon>
        <taxon>Bacillati</taxon>
        <taxon>Actinomycetota</taxon>
        <taxon>Actinomycetes</taxon>
        <taxon>Pseudonocardiales</taxon>
        <taxon>Pseudonocardiaceae</taxon>
        <taxon>Amycolatopsis</taxon>
    </lineage>
</organism>
<dbReference type="Gene3D" id="3.60.10.10">
    <property type="entry name" value="Endonuclease/exonuclease/phosphatase"/>
    <property type="match status" value="1"/>
</dbReference>
<evidence type="ECO:0000256" key="1">
    <source>
        <dbReference type="SAM" id="MobiDB-lite"/>
    </source>
</evidence>
<keyword evidence="5" id="KW-1185">Reference proteome</keyword>
<feature type="domain" description="Endonuclease/exonuclease/phosphatase" evidence="3">
    <location>
        <begin position="501"/>
        <end position="794"/>
    </location>
</feature>
<dbReference type="Pfam" id="PF03372">
    <property type="entry name" value="Exo_endo_phos"/>
    <property type="match status" value="1"/>
</dbReference>
<dbReference type="PANTHER" id="PTHR42834">
    <property type="entry name" value="ENDONUCLEASE/EXONUCLEASE/PHOSPHATASE FAMILY PROTEIN (AFU_ORTHOLOGUE AFUA_3G09210)"/>
    <property type="match status" value="1"/>
</dbReference>
<dbReference type="EMBL" id="FOKG01000001">
    <property type="protein sequence ID" value="SFA72430.1"/>
    <property type="molecule type" value="Genomic_DNA"/>
</dbReference>
<feature type="compositionally biased region" description="Acidic residues" evidence="1">
    <location>
        <begin position="216"/>
        <end position="225"/>
    </location>
</feature>
<dbReference type="CDD" id="cd04486">
    <property type="entry name" value="YhcR_OBF_like"/>
    <property type="match status" value="1"/>
</dbReference>
<evidence type="ECO:0000313" key="4">
    <source>
        <dbReference type="EMBL" id="SFA72430.1"/>
    </source>
</evidence>
<evidence type="ECO:0000259" key="3">
    <source>
        <dbReference type="Pfam" id="PF03372"/>
    </source>
</evidence>
<gene>
    <name evidence="4" type="ORF">SAMN05216266_10165</name>
</gene>
<evidence type="ECO:0000256" key="2">
    <source>
        <dbReference type="SAM" id="SignalP"/>
    </source>
</evidence>
<feature type="compositionally biased region" description="Polar residues" evidence="1">
    <location>
        <begin position="178"/>
        <end position="187"/>
    </location>
</feature>
<accession>A0A1I0V8S7</accession>
<dbReference type="GO" id="GO:0003824">
    <property type="term" value="F:catalytic activity"/>
    <property type="evidence" value="ECO:0007669"/>
    <property type="project" value="InterPro"/>
</dbReference>